<organism evidence="3 4">
    <name type="scientific">Georgenia daeguensis</name>
    <dbReference type="NCBI Taxonomy" id="908355"/>
    <lineage>
        <taxon>Bacteria</taxon>
        <taxon>Bacillati</taxon>
        <taxon>Actinomycetota</taxon>
        <taxon>Actinomycetes</taxon>
        <taxon>Micrococcales</taxon>
        <taxon>Bogoriellaceae</taxon>
        <taxon>Georgenia</taxon>
    </lineage>
</organism>
<name>A0ABP6UNK0_9MICO</name>
<keyword evidence="2" id="KW-0732">Signal</keyword>
<evidence type="ECO:0000256" key="2">
    <source>
        <dbReference type="SAM" id="SignalP"/>
    </source>
</evidence>
<feature type="compositionally biased region" description="Low complexity" evidence="1">
    <location>
        <begin position="25"/>
        <end position="38"/>
    </location>
</feature>
<proteinExistence type="predicted"/>
<reference evidence="4" key="1">
    <citation type="journal article" date="2019" name="Int. J. Syst. Evol. Microbiol.">
        <title>The Global Catalogue of Microorganisms (GCM) 10K type strain sequencing project: providing services to taxonomists for standard genome sequencing and annotation.</title>
        <authorList>
            <consortium name="The Broad Institute Genomics Platform"/>
            <consortium name="The Broad Institute Genome Sequencing Center for Infectious Disease"/>
            <person name="Wu L."/>
            <person name="Ma J."/>
        </authorList>
    </citation>
    <scope>NUCLEOTIDE SEQUENCE [LARGE SCALE GENOMIC DNA]</scope>
    <source>
        <strain evidence="4">JCM 17459</strain>
    </source>
</reference>
<comment type="caution">
    <text evidence="3">The sequence shown here is derived from an EMBL/GenBank/DDBJ whole genome shotgun (WGS) entry which is preliminary data.</text>
</comment>
<gene>
    <name evidence="3" type="ORF">GCM10022262_38860</name>
</gene>
<evidence type="ECO:0008006" key="5">
    <source>
        <dbReference type="Google" id="ProtNLM"/>
    </source>
</evidence>
<evidence type="ECO:0000313" key="4">
    <source>
        <dbReference type="Proteomes" id="UP001499841"/>
    </source>
</evidence>
<evidence type="ECO:0000256" key="1">
    <source>
        <dbReference type="SAM" id="MobiDB-lite"/>
    </source>
</evidence>
<feature type="region of interest" description="Disordered" evidence="1">
    <location>
        <begin position="90"/>
        <end position="115"/>
    </location>
</feature>
<sequence length="115" mass="13074">MGHTILSRFSAAAAGLSMMSGAFPAAAASPATVPASHSSYDREHSQNDCWDANFYKHRNHWHVTWEDSDGTHNKRAQSYRDAVGQFADNCDRYSSHRDHENVRDRGRDKEHDRSR</sequence>
<dbReference type="EMBL" id="BAABBA010000031">
    <property type="protein sequence ID" value="GAA3510954.1"/>
    <property type="molecule type" value="Genomic_DNA"/>
</dbReference>
<evidence type="ECO:0000313" key="3">
    <source>
        <dbReference type="EMBL" id="GAA3510954.1"/>
    </source>
</evidence>
<feature type="region of interest" description="Disordered" evidence="1">
    <location>
        <begin position="25"/>
        <end position="45"/>
    </location>
</feature>
<accession>A0ABP6UNK0</accession>
<feature type="chain" id="PRO_5045038386" description="Phospholipase" evidence="2">
    <location>
        <begin position="28"/>
        <end position="115"/>
    </location>
</feature>
<keyword evidence="4" id="KW-1185">Reference proteome</keyword>
<protein>
    <recommendedName>
        <fullName evidence="5">Phospholipase</fullName>
    </recommendedName>
</protein>
<dbReference type="RefSeq" id="WP_345045007.1">
    <property type="nucleotide sequence ID" value="NZ_BAABBA010000031.1"/>
</dbReference>
<feature type="signal peptide" evidence="2">
    <location>
        <begin position="1"/>
        <end position="27"/>
    </location>
</feature>
<dbReference type="Proteomes" id="UP001499841">
    <property type="component" value="Unassembled WGS sequence"/>
</dbReference>